<organism evidence="3 4">
    <name type="scientific">Potamilus streckersoni</name>
    <dbReference type="NCBI Taxonomy" id="2493646"/>
    <lineage>
        <taxon>Eukaryota</taxon>
        <taxon>Metazoa</taxon>
        <taxon>Spiralia</taxon>
        <taxon>Lophotrochozoa</taxon>
        <taxon>Mollusca</taxon>
        <taxon>Bivalvia</taxon>
        <taxon>Autobranchia</taxon>
        <taxon>Heteroconchia</taxon>
        <taxon>Palaeoheterodonta</taxon>
        <taxon>Unionida</taxon>
        <taxon>Unionoidea</taxon>
        <taxon>Unionidae</taxon>
        <taxon>Ambleminae</taxon>
        <taxon>Lampsilini</taxon>
        <taxon>Potamilus</taxon>
    </lineage>
</organism>
<reference evidence="3" key="3">
    <citation type="submission" date="2023-05" db="EMBL/GenBank/DDBJ databases">
        <authorList>
            <person name="Smith C.H."/>
        </authorList>
    </citation>
    <scope>NUCLEOTIDE SEQUENCE</scope>
    <source>
        <strain evidence="3">CHS0354</strain>
        <tissue evidence="3">Mantle</tissue>
    </source>
</reference>
<proteinExistence type="predicted"/>
<dbReference type="AlphaFoldDB" id="A0AAE0ST96"/>
<dbReference type="Proteomes" id="UP001195483">
    <property type="component" value="Unassembled WGS sequence"/>
</dbReference>
<protein>
    <recommendedName>
        <fullName evidence="5">Emopamil-binding protein</fullName>
    </recommendedName>
</protein>
<feature type="transmembrane region" description="Helical" evidence="2">
    <location>
        <begin position="100"/>
        <end position="119"/>
    </location>
</feature>
<sequence length="194" mass="22774">MAKKGKDENKLEAWILKWFYSTAVICTYDATFCVFRPYTLPDGPLHAPWYPYRIYMKVDQRYKDTNDSFSFTVSLLNYVEVILNIITIVLHYRNNRYTKILAYTVCVLTFWKTVLYLLMYLELAGGKDFRRGNTPLQEFFVVLIPNGLWIVVPAACIYYLWKDLSGKTRSVENKDDGNDTPLEGGRGYDLRKRK</sequence>
<dbReference type="PANTHER" id="PTHR37919">
    <property type="entry name" value="PROTEIN CBG05606"/>
    <property type="match status" value="1"/>
</dbReference>
<gene>
    <name evidence="3" type="ORF">CHS0354_040072</name>
</gene>
<dbReference type="EMBL" id="JAEAOA010002328">
    <property type="protein sequence ID" value="KAK3597696.1"/>
    <property type="molecule type" value="Genomic_DNA"/>
</dbReference>
<keyword evidence="2" id="KW-1133">Transmembrane helix</keyword>
<name>A0AAE0ST96_9BIVA</name>
<evidence type="ECO:0000256" key="2">
    <source>
        <dbReference type="SAM" id="Phobius"/>
    </source>
</evidence>
<evidence type="ECO:0000313" key="4">
    <source>
        <dbReference type="Proteomes" id="UP001195483"/>
    </source>
</evidence>
<keyword evidence="2" id="KW-0472">Membrane</keyword>
<feature type="transmembrane region" description="Helical" evidence="2">
    <location>
        <begin position="139"/>
        <end position="161"/>
    </location>
</feature>
<reference evidence="3" key="2">
    <citation type="journal article" date="2021" name="Genome Biol. Evol.">
        <title>Developing a high-quality reference genome for a parasitic bivalve with doubly uniparental inheritance (Bivalvia: Unionida).</title>
        <authorList>
            <person name="Smith C.H."/>
        </authorList>
    </citation>
    <scope>NUCLEOTIDE SEQUENCE</scope>
    <source>
        <strain evidence="3">CHS0354</strain>
        <tissue evidence="3">Mantle</tissue>
    </source>
</reference>
<feature type="transmembrane region" description="Helical" evidence="2">
    <location>
        <begin position="75"/>
        <end position="93"/>
    </location>
</feature>
<evidence type="ECO:0000313" key="3">
    <source>
        <dbReference type="EMBL" id="KAK3597696.1"/>
    </source>
</evidence>
<dbReference type="PANTHER" id="PTHR37919:SF2">
    <property type="entry name" value="EXPERA DOMAIN-CONTAINING PROTEIN"/>
    <property type="match status" value="1"/>
</dbReference>
<keyword evidence="4" id="KW-1185">Reference proteome</keyword>
<evidence type="ECO:0000256" key="1">
    <source>
        <dbReference type="SAM" id="MobiDB-lite"/>
    </source>
</evidence>
<reference evidence="3" key="1">
    <citation type="journal article" date="2021" name="Genome Biol. Evol.">
        <title>A High-Quality Reference Genome for a Parasitic Bivalve with Doubly Uniparental Inheritance (Bivalvia: Unionida).</title>
        <authorList>
            <person name="Smith C.H."/>
        </authorList>
    </citation>
    <scope>NUCLEOTIDE SEQUENCE</scope>
    <source>
        <strain evidence="3">CHS0354</strain>
    </source>
</reference>
<evidence type="ECO:0008006" key="5">
    <source>
        <dbReference type="Google" id="ProtNLM"/>
    </source>
</evidence>
<feature type="region of interest" description="Disordered" evidence="1">
    <location>
        <begin position="170"/>
        <end position="194"/>
    </location>
</feature>
<accession>A0AAE0ST96</accession>
<keyword evidence="2" id="KW-0812">Transmembrane</keyword>
<comment type="caution">
    <text evidence="3">The sequence shown here is derived from an EMBL/GenBank/DDBJ whole genome shotgun (WGS) entry which is preliminary data.</text>
</comment>